<feature type="binding site" evidence="4">
    <location>
        <position position="171"/>
    </location>
    <ligand>
        <name>molybdate</name>
        <dbReference type="ChEBI" id="CHEBI:36264"/>
    </ligand>
</feature>
<feature type="signal peptide" evidence="5">
    <location>
        <begin position="1"/>
        <end position="27"/>
    </location>
</feature>
<evidence type="ECO:0000256" key="2">
    <source>
        <dbReference type="ARBA" id="ARBA00022723"/>
    </source>
</evidence>
<keyword evidence="7" id="KW-1185">Reference proteome</keyword>
<dbReference type="GO" id="GO:0015689">
    <property type="term" value="P:molybdate ion transport"/>
    <property type="evidence" value="ECO:0007669"/>
    <property type="project" value="InterPro"/>
</dbReference>
<dbReference type="Gene3D" id="3.40.190.10">
    <property type="entry name" value="Periplasmic binding protein-like II"/>
    <property type="match status" value="2"/>
</dbReference>
<dbReference type="EMBL" id="FNAP01000029">
    <property type="protein sequence ID" value="SDF06974.1"/>
    <property type="molecule type" value="Genomic_DNA"/>
</dbReference>
<dbReference type="Pfam" id="PF13531">
    <property type="entry name" value="SBP_bac_11"/>
    <property type="match status" value="1"/>
</dbReference>
<dbReference type="SUPFAM" id="SSF53850">
    <property type="entry name" value="Periplasmic binding protein-like II"/>
    <property type="match status" value="1"/>
</dbReference>
<feature type="binding site" evidence="4">
    <location>
        <position position="64"/>
    </location>
    <ligand>
        <name>molybdate</name>
        <dbReference type="ChEBI" id="CHEBI:36264"/>
    </ligand>
</feature>
<keyword evidence="2 4" id="KW-0479">Metal-binding</keyword>
<dbReference type="RefSeq" id="WP_092788121.1">
    <property type="nucleotide sequence ID" value="NZ_FNAP01000029.1"/>
</dbReference>
<dbReference type="PIRSF" id="PIRSF004846">
    <property type="entry name" value="ModA"/>
    <property type="match status" value="1"/>
</dbReference>
<reference evidence="6 7" key="1">
    <citation type="submission" date="2016-10" db="EMBL/GenBank/DDBJ databases">
        <authorList>
            <person name="de Groot N.N."/>
        </authorList>
    </citation>
    <scope>NUCLEOTIDE SEQUENCE [LARGE SCALE GENOMIC DNA]</scope>
    <source>
        <strain evidence="6 7">ATCC 700224</strain>
    </source>
</reference>
<organism evidence="6 7">
    <name type="scientific">Rhodospira trueperi</name>
    <dbReference type="NCBI Taxonomy" id="69960"/>
    <lineage>
        <taxon>Bacteria</taxon>
        <taxon>Pseudomonadati</taxon>
        <taxon>Pseudomonadota</taxon>
        <taxon>Alphaproteobacteria</taxon>
        <taxon>Rhodospirillales</taxon>
        <taxon>Rhodospirillaceae</taxon>
        <taxon>Rhodospira</taxon>
    </lineage>
</organism>
<proteinExistence type="inferred from homology"/>
<dbReference type="InterPro" id="IPR005950">
    <property type="entry name" value="ModA"/>
</dbReference>
<protein>
    <submittedName>
        <fullName evidence="6">Molybdate transport system substrate-binding protein</fullName>
    </submittedName>
</protein>
<dbReference type="AlphaFoldDB" id="A0A1G7I3K3"/>
<dbReference type="PANTHER" id="PTHR30632">
    <property type="entry name" value="MOLYBDATE-BINDING PERIPLASMIC PROTEIN"/>
    <property type="match status" value="1"/>
</dbReference>
<dbReference type="InterPro" id="IPR050682">
    <property type="entry name" value="ModA/WtpA"/>
</dbReference>
<dbReference type="GO" id="GO:0046872">
    <property type="term" value="F:metal ion binding"/>
    <property type="evidence" value="ECO:0007669"/>
    <property type="project" value="UniProtKB-KW"/>
</dbReference>
<keyword evidence="4" id="KW-0500">Molybdenum</keyword>
<dbReference type="PANTHER" id="PTHR30632:SF17">
    <property type="entry name" value="MOLYBDATE-BINDING PROTEIN MODA"/>
    <property type="match status" value="1"/>
</dbReference>
<evidence type="ECO:0000256" key="5">
    <source>
        <dbReference type="SAM" id="SignalP"/>
    </source>
</evidence>
<dbReference type="GO" id="GO:0030288">
    <property type="term" value="C:outer membrane-bounded periplasmic space"/>
    <property type="evidence" value="ECO:0007669"/>
    <property type="project" value="TreeGrafter"/>
</dbReference>
<feature type="chain" id="PRO_5011568798" evidence="5">
    <location>
        <begin position="28"/>
        <end position="258"/>
    </location>
</feature>
<sequence>MPRPPAIIRVLAAVAPLLLIAAVPAHAAEILVYAGAGLRPAIDTLADRFEAETGTTVIREYAGSGQLVTRFSASRRGDVLVPGSLVFFDALLDAGDVDTPRPIVAHTPVVGVAKAKAGEVTTFADLAKPGLRVGLGDPKAMALGRTAETILDASGMGGAIRANTVLRAGTVKQLALYVIQGDVDAAIIGRTDAVLNPDTIVMRAIPADWYTPEIVAAGVLSTSEDPELAGQFADFLASSDGIAAFEALGFLPVPDAAD</sequence>
<comment type="similarity">
    <text evidence="1">Belongs to the bacterial solute-binding protein ModA family.</text>
</comment>
<evidence type="ECO:0000313" key="6">
    <source>
        <dbReference type="EMBL" id="SDF06974.1"/>
    </source>
</evidence>
<keyword evidence="3 5" id="KW-0732">Signal</keyword>
<name>A0A1G7I3K3_9PROT</name>
<evidence type="ECO:0000256" key="3">
    <source>
        <dbReference type="ARBA" id="ARBA00022729"/>
    </source>
</evidence>
<dbReference type="Proteomes" id="UP000199412">
    <property type="component" value="Unassembled WGS sequence"/>
</dbReference>
<accession>A0A1G7I3K3</accession>
<evidence type="ECO:0000313" key="7">
    <source>
        <dbReference type="Proteomes" id="UP000199412"/>
    </source>
</evidence>
<dbReference type="NCBIfam" id="TIGR01256">
    <property type="entry name" value="modA"/>
    <property type="match status" value="1"/>
</dbReference>
<dbReference type="OrthoDB" id="9785015at2"/>
<dbReference type="STRING" id="69960.SAMN05421720_1299"/>
<evidence type="ECO:0000256" key="4">
    <source>
        <dbReference type="PIRSR" id="PIRSR004846-1"/>
    </source>
</evidence>
<gene>
    <name evidence="6" type="ORF">SAMN05421720_1299</name>
</gene>
<evidence type="ECO:0000256" key="1">
    <source>
        <dbReference type="ARBA" id="ARBA00009175"/>
    </source>
</evidence>
<dbReference type="GO" id="GO:0030973">
    <property type="term" value="F:molybdate ion binding"/>
    <property type="evidence" value="ECO:0007669"/>
    <property type="project" value="TreeGrafter"/>
</dbReference>